<gene>
    <name evidence="2" type="ORF">K7X08_024120</name>
</gene>
<dbReference type="OrthoDB" id="1295006at2759"/>
<evidence type="ECO:0000313" key="3">
    <source>
        <dbReference type="Proteomes" id="UP001152561"/>
    </source>
</evidence>
<comment type="caution">
    <text evidence="2">The sequence shown here is derived from an EMBL/GenBank/DDBJ whole genome shotgun (WGS) entry which is preliminary data.</text>
</comment>
<dbReference type="PANTHER" id="PTHR35546">
    <property type="entry name" value="F-BOX PROTEIN INTERACTION DOMAIN PROTEIN-RELATED"/>
    <property type="match status" value="1"/>
</dbReference>
<dbReference type="PANTHER" id="PTHR35546:SF119">
    <property type="entry name" value="F-BOX_KELCH-REPEAT PROTEIN"/>
    <property type="match status" value="1"/>
</dbReference>
<name>A0A9Q1MAY8_9SOLA</name>
<evidence type="ECO:0000313" key="2">
    <source>
        <dbReference type="EMBL" id="KAJ8553442.1"/>
    </source>
</evidence>
<dbReference type="InterPro" id="IPR055290">
    <property type="entry name" value="At3g26010-like"/>
</dbReference>
<reference evidence="3" key="1">
    <citation type="journal article" date="2023" name="Proc. Natl. Acad. Sci. U.S.A.">
        <title>Genomic and structural basis for evolution of tropane alkaloid biosynthesis.</title>
        <authorList>
            <person name="Wanga Y.-J."/>
            <person name="Taina T."/>
            <person name="Yua J.-Y."/>
            <person name="Lia J."/>
            <person name="Xua B."/>
            <person name="Chenc J."/>
            <person name="D'Auriad J.C."/>
            <person name="Huanga J.-P."/>
            <person name="Huanga S.-X."/>
        </authorList>
    </citation>
    <scope>NUCLEOTIDE SEQUENCE [LARGE SCALE GENOMIC DNA]</scope>
    <source>
        <strain evidence="3">cv. KIB-2019</strain>
    </source>
</reference>
<organism evidence="2 3">
    <name type="scientific">Anisodus acutangulus</name>
    <dbReference type="NCBI Taxonomy" id="402998"/>
    <lineage>
        <taxon>Eukaryota</taxon>
        <taxon>Viridiplantae</taxon>
        <taxon>Streptophyta</taxon>
        <taxon>Embryophyta</taxon>
        <taxon>Tracheophyta</taxon>
        <taxon>Spermatophyta</taxon>
        <taxon>Magnoliopsida</taxon>
        <taxon>eudicotyledons</taxon>
        <taxon>Gunneridae</taxon>
        <taxon>Pentapetalae</taxon>
        <taxon>asterids</taxon>
        <taxon>lamiids</taxon>
        <taxon>Solanales</taxon>
        <taxon>Solanaceae</taxon>
        <taxon>Solanoideae</taxon>
        <taxon>Hyoscyameae</taxon>
        <taxon>Anisodus</taxon>
    </lineage>
</organism>
<accession>A0A9Q1MAY8</accession>
<dbReference type="AlphaFoldDB" id="A0A9Q1MAY8"/>
<dbReference type="EMBL" id="JAJAGQ010000009">
    <property type="protein sequence ID" value="KAJ8553442.1"/>
    <property type="molecule type" value="Genomic_DNA"/>
</dbReference>
<sequence length="240" mass="27521">MDCASTYFQESENVGFLINPNCVDNARFEYLMLRFLALGDSKFNSEMFSSEQGEWREFDVISLRNLNILTRKTSIVACGRMLYTFTYKRSDVVDCVLGFDPFTNDPAQFLYVIDFPIEASDVRCLACKLGMCRGSLRFTQLILQPSGYPCISIWELEDDYRMGKWTLVHKSIPTNAALRVCRDGILPRDTTKLVSVLAFHPYNEDLTCFFVGNDHVAVYNIRTDKVESSTLPSQFKHKES</sequence>
<dbReference type="InterPro" id="IPR056592">
    <property type="entry name" value="Beta-prop_At3g26010-like"/>
</dbReference>
<dbReference type="Pfam" id="PF24750">
    <property type="entry name" value="b-prop_At3g26010-like"/>
    <property type="match status" value="1"/>
</dbReference>
<evidence type="ECO:0000259" key="1">
    <source>
        <dbReference type="Pfam" id="PF24750"/>
    </source>
</evidence>
<protein>
    <recommendedName>
        <fullName evidence="1">F-box protein At3g26010-like beta-propeller domain-containing protein</fullName>
    </recommendedName>
</protein>
<proteinExistence type="predicted"/>
<feature type="domain" description="F-box protein At3g26010-like beta-propeller" evidence="1">
    <location>
        <begin position="44"/>
        <end position="226"/>
    </location>
</feature>
<dbReference type="Proteomes" id="UP001152561">
    <property type="component" value="Unassembled WGS sequence"/>
</dbReference>
<keyword evidence="3" id="KW-1185">Reference proteome</keyword>